<comment type="pathway">
    <text evidence="10">Glycolipid biosynthesis; lipid IV(A) biosynthesis; lipid IV(A) from (3R)-3-hydroxytetradecanoyl-[acyl-carrier-protein] and UDP-N-acetyl-alpha-D-glucosamine: step 4/6.</text>
</comment>
<evidence type="ECO:0000256" key="8">
    <source>
        <dbReference type="ARBA" id="ARBA00023136"/>
    </source>
</evidence>
<evidence type="ECO:0000256" key="1">
    <source>
        <dbReference type="ARBA" id="ARBA00022475"/>
    </source>
</evidence>
<feature type="binding site" evidence="10">
    <location>
        <position position="164"/>
    </location>
    <ligand>
        <name>substrate</name>
    </ligand>
</feature>
<dbReference type="EMBL" id="CP159925">
    <property type="protein sequence ID" value="XCO73266.1"/>
    <property type="molecule type" value="Genomic_DNA"/>
</dbReference>
<evidence type="ECO:0000313" key="12">
    <source>
        <dbReference type="EMBL" id="XCO73266.1"/>
    </source>
</evidence>
<dbReference type="GO" id="GO:0008758">
    <property type="term" value="F:UDP-2,3-diacylglucosamine hydrolase activity"/>
    <property type="evidence" value="ECO:0007669"/>
    <property type="project" value="UniProtKB-UniRule"/>
</dbReference>
<feature type="binding site" evidence="10">
    <location>
        <position position="41"/>
    </location>
    <ligand>
        <name>Mn(2+)</name>
        <dbReference type="ChEBI" id="CHEBI:29035"/>
        <label>2</label>
    </ligand>
</feature>
<evidence type="ECO:0000256" key="5">
    <source>
        <dbReference type="ARBA" id="ARBA00022723"/>
    </source>
</evidence>
<proteinExistence type="inferred from homology"/>
<dbReference type="EC" id="3.6.1.54" evidence="10"/>
<dbReference type="CDD" id="cd07398">
    <property type="entry name" value="MPP_YbbF-LpxH"/>
    <property type="match status" value="1"/>
</dbReference>
<dbReference type="InterPro" id="IPR004843">
    <property type="entry name" value="Calcineurin-like_PHP"/>
</dbReference>
<keyword evidence="7 10" id="KW-0443">Lipid metabolism</keyword>
<dbReference type="Pfam" id="PF00149">
    <property type="entry name" value="Metallophos"/>
    <property type="match status" value="1"/>
</dbReference>
<feature type="binding site" evidence="10">
    <location>
        <position position="122"/>
    </location>
    <ligand>
        <name>substrate</name>
    </ligand>
</feature>
<feature type="domain" description="Calcineurin-like phosphoesterase" evidence="11">
    <location>
        <begin position="1"/>
        <end position="204"/>
    </location>
</feature>
<evidence type="ECO:0000256" key="6">
    <source>
        <dbReference type="ARBA" id="ARBA00022801"/>
    </source>
</evidence>
<protein>
    <recommendedName>
        <fullName evidence="10">UDP-2,3-diacylglucosamine hydrolase</fullName>
        <ecNumber evidence="10">3.6.1.54</ecNumber>
    </recommendedName>
    <alternativeName>
        <fullName evidence="10">UDP-2,3-diacylglucosamine diphosphatase</fullName>
    </alternativeName>
</protein>
<keyword evidence="3 10" id="KW-0997">Cell inner membrane</keyword>
<keyword evidence="4 10" id="KW-0441">Lipid A biosynthesis</keyword>
<keyword evidence="8 10" id="KW-0472">Membrane</keyword>
<feature type="binding site" evidence="10">
    <location>
        <position position="10"/>
    </location>
    <ligand>
        <name>Mn(2+)</name>
        <dbReference type="ChEBI" id="CHEBI:29035"/>
        <label>1</label>
    </ligand>
</feature>
<evidence type="ECO:0000256" key="7">
    <source>
        <dbReference type="ARBA" id="ARBA00023098"/>
    </source>
</evidence>
<dbReference type="AlphaFoldDB" id="A0AAU8MLV9"/>
<evidence type="ECO:0000256" key="10">
    <source>
        <dbReference type="HAMAP-Rule" id="MF_00575"/>
    </source>
</evidence>
<dbReference type="RefSeq" id="WP_363796324.1">
    <property type="nucleotide sequence ID" value="NZ_CP159925.1"/>
</dbReference>
<dbReference type="GO" id="GO:0005737">
    <property type="term" value="C:cytoplasm"/>
    <property type="evidence" value="ECO:0007669"/>
    <property type="project" value="InterPro"/>
</dbReference>
<comment type="subcellular location">
    <subcellularLocation>
        <location evidence="10">Cell inner membrane</location>
        <topology evidence="10">Peripheral membrane protein</topology>
        <orientation evidence="10">Cytoplasmic side</orientation>
    </subcellularLocation>
</comment>
<evidence type="ECO:0000256" key="2">
    <source>
        <dbReference type="ARBA" id="ARBA00022516"/>
    </source>
</evidence>
<keyword evidence="6 10" id="KW-0378">Hydrolase</keyword>
<dbReference type="InterPro" id="IPR043461">
    <property type="entry name" value="LpxH-like"/>
</dbReference>
<dbReference type="InterPro" id="IPR029052">
    <property type="entry name" value="Metallo-depent_PP-like"/>
</dbReference>
<dbReference type="GO" id="GO:0030145">
    <property type="term" value="F:manganese ion binding"/>
    <property type="evidence" value="ECO:0007669"/>
    <property type="project" value="UniProtKB-UniRule"/>
</dbReference>
<evidence type="ECO:0000259" key="11">
    <source>
        <dbReference type="Pfam" id="PF00149"/>
    </source>
</evidence>
<dbReference type="HAMAP" id="MF_00575">
    <property type="entry name" value="LpxH"/>
    <property type="match status" value="1"/>
</dbReference>
<feature type="binding site" evidence="10">
    <location>
        <position position="114"/>
    </location>
    <ligand>
        <name>Mn(2+)</name>
        <dbReference type="ChEBI" id="CHEBI:29035"/>
        <label>2</label>
    </ligand>
</feature>
<evidence type="ECO:0000256" key="3">
    <source>
        <dbReference type="ARBA" id="ARBA00022519"/>
    </source>
</evidence>
<gene>
    <name evidence="10 12" type="primary">lpxH</name>
    <name evidence="12" type="ORF">ABU614_12750</name>
</gene>
<feature type="binding site" evidence="10">
    <location>
        <position position="8"/>
    </location>
    <ligand>
        <name>Mn(2+)</name>
        <dbReference type="ChEBI" id="CHEBI:29035"/>
        <label>1</label>
    </ligand>
</feature>
<comment type="catalytic activity">
    <reaction evidence="10">
        <text>UDP-2-N,3-O-bis[(3R)-3-hydroxytetradecanoyl]-alpha-D-glucosamine + H2O = 2-N,3-O-bis[(3R)-3-hydroxytetradecanoyl]-alpha-D-glucosaminyl 1-phosphate + UMP + 2 H(+)</text>
        <dbReference type="Rhea" id="RHEA:25213"/>
        <dbReference type="ChEBI" id="CHEBI:15377"/>
        <dbReference type="ChEBI" id="CHEBI:15378"/>
        <dbReference type="ChEBI" id="CHEBI:57865"/>
        <dbReference type="ChEBI" id="CHEBI:57957"/>
        <dbReference type="ChEBI" id="CHEBI:78847"/>
        <dbReference type="EC" id="3.6.1.54"/>
    </reaction>
</comment>
<feature type="binding site" evidence="10">
    <location>
        <position position="41"/>
    </location>
    <ligand>
        <name>Mn(2+)</name>
        <dbReference type="ChEBI" id="CHEBI:29035"/>
        <label>1</label>
    </ligand>
</feature>
<dbReference type="Gene3D" id="3.60.21.10">
    <property type="match status" value="1"/>
</dbReference>
<evidence type="ECO:0000256" key="4">
    <source>
        <dbReference type="ARBA" id="ARBA00022556"/>
    </source>
</evidence>
<keyword evidence="1 10" id="KW-1003">Cell membrane</keyword>
<comment type="similarity">
    <text evidence="10">Belongs to the LpxH family.</text>
</comment>
<keyword evidence="5 10" id="KW-0479">Metal-binding</keyword>
<dbReference type="InterPro" id="IPR010138">
    <property type="entry name" value="UDP-diacylglucosamine_Hdrlase"/>
</dbReference>
<comment type="cofactor">
    <cofactor evidence="10">
        <name>Mn(2+)</name>
        <dbReference type="ChEBI" id="CHEBI:29035"/>
    </cofactor>
    <text evidence="10">Binds 2 Mn(2+) ions per subunit in a binuclear metal center.</text>
</comment>
<comment type="caution">
    <text evidence="10">Lacks conserved residue(s) required for the propagation of feature annotation.</text>
</comment>
<dbReference type="PANTHER" id="PTHR34990">
    <property type="entry name" value="UDP-2,3-DIACYLGLUCOSAMINE HYDROLASE-RELATED"/>
    <property type="match status" value="1"/>
</dbReference>
<feature type="binding site" evidence="10">
    <location>
        <position position="202"/>
    </location>
    <ligand>
        <name>Mn(2+)</name>
        <dbReference type="ChEBI" id="CHEBI:29035"/>
        <label>1</label>
    </ligand>
</feature>
<feature type="binding site" evidence="10">
    <location>
        <position position="200"/>
    </location>
    <ligand>
        <name>substrate</name>
    </ligand>
</feature>
<dbReference type="GO" id="GO:0019897">
    <property type="term" value="C:extrinsic component of plasma membrane"/>
    <property type="evidence" value="ECO:0007669"/>
    <property type="project" value="UniProtKB-UniRule"/>
</dbReference>
<feature type="binding site" evidence="10">
    <location>
        <position position="200"/>
    </location>
    <ligand>
        <name>Mn(2+)</name>
        <dbReference type="ChEBI" id="CHEBI:29035"/>
        <label>2</label>
    </ligand>
</feature>
<dbReference type="NCBIfam" id="TIGR01854">
    <property type="entry name" value="lipid_A_lpxH"/>
    <property type="match status" value="1"/>
</dbReference>
<feature type="binding site" evidence="10">
    <location>
        <position position="79"/>
    </location>
    <ligand>
        <name>Mn(2+)</name>
        <dbReference type="ChEBI" id="CHEBI:29035"/>
        <label>2</label>
    </ligand>
</feature>
<keyword evidence="2 10" id="KW-0444">Lipid biosynthesis</keyword>
<dbReference type="SUPFAM" id="SSF56300">
    <property type="entry name" value="Metallo-dependent phosphatases"/>
    <property type="match status" value="1"/>
</dbReference>
<comment type="function">
    <text evidence="10">Hydrolyzes the pyrophosphate bond of UDP-2,3-diacylglucosamine to yield 2,3-diacylglucosamine 1-phosphate (lipid X) and UMP by catalyzing the attack of water at the alpha-P atom. Involved in the biosynthesis of lipid A, a phosphorylated glycolipid that anchors the lipopolysaccharide to the outer membrane of the cell.</text>
</comment>
<feature type="binding site" evidence="10">
    <location>
        <begin position="79"/>
        <end position="80"/>
    </location>
    <ligand>
        <name>substrate</name>
    </ligand>
</feature>
<dbReference type="GO" id="GO:0009245">
    <property type="term" value="P:lipid A biosynthetic process"/>
    <property type="evidence" value="ECO:0007669"/>
    <property type="project" value="UniProtKB-UniRule"/>
</dbReference>
<reference evidence="12" key="1">
    <citation type="submission" date="2024-06" db="EMBL/GenBank/DDBJ databases">
        <authorList>
            <person name="Li S."/>
        </authorList>
    </citation>
    <scope>NUCLEOTIDE SEQUENCE</scope>
    <source>
        <strain evidence="12">SR10</strain>
    </source>
</reference>
<sequence length="244" mass="26855">MTTLFISDLHLDPERPQIAELFGRFVRDEARGADALYILGDLFEAWVGDDDPADTGAFVAAELKALAESGVPVHFIRGNRDFLLGTDYAARAGMRLLPDPSVVLLYGRPTLIGHGDQLCTDDVAYQQFRAQTRHPAWQAQFLAQPLAARLAFAQQARAASKAHQAGLRDAGRMETITDVSPQTVVETFARYGIDRIIHGHTHRPAVHALEVGGRACERIVLGDWYEQGSVLRVDRDGARLQSLS</sequence>
<name>A0AAU8MLV9_9GAMM</name>
<evidence type="ECO:0000256" key="9">
    <source>
        <dbReference type="ARBA" id="ARBA00023211"/>
    </source>
</evidence>
<dbReference type="PANTHER" id="PTHR34990:SF1">
    <property type="entry name" value="UDP-2,3-DIACYLGLUCOSAMINE HYDROLASE"/>
    <property type="match status" value="1"/>
</dbReference>
<dbReference type="NCBIfam" id="NF003743">
    <property type="entry name" value="PRK05340.1"/>
    <property type="match status" value="1"/>
</dbReference>
<feature type="binding site" evidence="10">
    <location>
        <position position="160"/>
    </location>
    <ligand>
        <name>substrate</name>
    </ligand>
</feature>
<organism evidence="12">
    <name type="scientific">Lysobacter firmicutimachus</name>
    <dbReference type="NCBI Taxonomy" id="1792846"/>
    <lineage>
        <taxon>Bacteria</taxon>
        <taxon>Pseudomonadati</taxon>
        <taxon>Pseudomonadota</taxon>
        <taxon>Gammaproteobacteria</taxon>
        <taxon>Lysobacterales</taxon>
        <taxon>Lysobacteraceae</taxon>
        <taxon>Lysobacter</taxon>
    </lineage>
</organism>
<keyword evidence="9 10" id="KW-0464">Manganese</keyword>
<accession>A0AAU8MLV9</accession>